<evidence type="ECO:0000256" key="1">
    <source>
        <dbReference type="ARBA" id="ARBA00022741"/>
    </source>
</evidence>
<dbReference type="InterPro" id="IPR051316">
    <property type="entry name" value="Zinc-reg_GTPase_activator"/>
</dbReference>
<comment type="similarity">
    <text evidence="6">Belongs to the SIMIBI class G3E GTPase family. ZNG1 subfamily.</text>
</comment>
<feature type="domain" description="CobW/HypB/UreG nucleotide-binding" evidence="9">
    <location>
        <begin position="65"/>
        <end position="251"/>
    </location>
</feature>
<dbReference type="Gene3D" id="3.30.1220.10">
    <property type="entry name" value="CobW-like, C-terminal domain"/>
    <property type="match status" value="1"/>
</dbReference>
<evidence type="ECO:0000256" key="2">
    <source>
        <dbReference type="ARBA" id="ARBA00022801"/>
    </source>
</evidence>
<evidence type="ECO:0000313" key="12">
    <source>
        <dbReference type="Proteomes" id="UP000001646"/>
    </source>
</evidence>
<evidence type="ECO:0008006" key="13">
    <source>
        <dbReference type="Google" id="ProtNLM"/>
    </source>
</evidence>
<proteinExistence type="inferred from homology"/>
<dbReference type="Proteomes" id="UP000001646">
    <property type="component" value="Chromosome 2"/>
</dbReference>
<dbReference type="HOGENOM" id="CLU_017452_0_1_1"/>
<dbReference type="STRING" id="28377.ENSACAP00000001807"/>
<dbReference type="PANTHER" id="PTHR13748">
    <property type="entry name" value="COBW-RELATED"/>
    <property type="match status" value="1"/>
</dbReference>
<keyword evidence="8" id="KW-0732">Signal</keyword>
<evidence type="ECO:0000259" key="9">
    <source>
        <dbReference type="Pfam" id="PF02492"/>
    </source>
</evidence>
<dbReference type="GO" id="GO:0140827">
    <property type="term" value="F:zinc chaperone activity"/>
    <property type="evidence" value="ECO:0007669"/>
    <property type="project" value="Ensembl"/>
</dbReference>
<feature type="chain" id="PRO_5032711513" description="CobW C-terminal domain-containing protein" evidence="8">
    <location>
        <begin position="19"/>
        <end position="406"/>
    </location>
</feature>
<feature type="domain" description="CobW C-terminal" evidence="10">
    <location>
        <begin position="326"/>
        <end position="394"/>
    </location>
</feature>
<dbReference type="eggNOG" id="KOG2743">
    <property type="taxonomic scope" value="Eukaryota"/>
</dbReference>
<accession>G1K9Z3</accession>
<evidence type="ECO:0000313" key="11">
    <source>
        <dbReference type="Ensembl" id="ENSACAP00000001807.3"/>
    </source>
</evidence>
<dbReference type="InterPro" id="IPR027417">
    <property type="entry name" value="P-loop_NTPase"/>
</dbReference>
<evidence type="ECO:0000256" key="6">
    <source>
        <dbReference type="ARBA" id="ARBA00034320"/>
    </source>
</evidence>
<protein>
    <recommendedName>
        <fullName evidence="13">CobW C-terminal domain-containing protein</fullName>
    </recommendedName>
</protein>
<keyword evidence="5" id="KW-0143">Chaperone</keyword>
<dbReference type="Ensembl" id="ENSACAT00000001851.3">
    <property type="protein sequence ID" value="ENSACAP00000001807.3"/>
    <property type="gene ID" value="ENSACAG00000001658.3"/>
</dbReference>
<dbReference type="GO" id="GO:0005525">
    <property type="term" value="F:GTP binding"/>
    <property type="evidence" value="ECO:0007669"/>
    <property type="project" value="UniProtKB-KW"/>
</dbReference>
<evidence type="ECO:0000256" key="5">
    <source>
        <dbReference type="ARBA" id="ARBA00023186"/>
    </source>
</evidence>
<dbReference type="GO" id="GO:0005737">
    <property type="term" value="C:cytoplasm"/>
    <property type="evidence" value="ECO:0000318"/>
    <property type="project" value="GO_Central"/>
</dbReference>
<evidence type="ECO:0000256" key="7">
    <source>
        <dbReference type="ARBA" id="ARBA00049117"/>
    </source>
</evidence>
<dbReference type="GO" id="GO:0003924">
    <property type="term" value="F:GTPase activity"/>
    <property type="evidence" value="ECO:0007669"/>
    <property type="project" value="Ensembl"/>
</dbReference>
<keyword evidence="1" id="KW-0547">Nucleotide-binding</keyword>
<dbReference type="CDD" id="cd03112">
    <property type="entry name" value="CobW-like"/>
    <property type="match status" value="1"/>
</dbReference>
<dbReference type="GeneTree" id="ENSGT00640000091523"/>
<keyword evidence="2" id="KW-0378">Hydrolase</keyword>
<dbReference type="PANTHER" id="PTHR13748:SF31">
    <property type="entry name" value="ZINC-REGULATED GTPASE METALLOPROTEIN ACTIVATOR 1A-RELATED"/>
    <property type="match status" value="1"/>
</dbReference>
<dbReference type="SUPFAM" id="SSF90002">
    <property type="entry name" value="Hypothetical protein YjiA, C-terminal domain"/>
    <property type="match status" value="1"/>
</dbReference>
<dbReference type="InParanoid" id="G1K9Z3"/>
<dbReference type="InterPro" id="IPR036627">
    <property type="entry name" value="CobW-likC_sf"/>
</dbReference>
<name>G1K9Z3_ANOCA</name>
<dbReference type="GO" id="GO:0051604">
    <property type="term" value="P:protein maturation"/>
    <property type="evidence" value="ECO:0007669"/>
    <property type="project" value="Ensembl"/>
</dbReference>
<evidence type="ECO:0000256" key="3">
    <source>
        <dbReference type="ARBA" id="ARBA00022833"/>
    </source>
</evidence>
<dbReference type="InterPro" id="IPR011629">
    <property type="entry name" value="CobW-like_C"/>
</dbReference>
<dbReference type="Pfam" id="PF02492">
    <property type="entry name" value="cobW"/>
    <property type="match status" value="1"/>
</dbReference>
<dbReference type="GO" id="GO:0005634">
    <property type="term" value="C:nucleus"/>
    <property type="evidence" value="ECO:0007669"/>
    <property type="project" value="Ensembl"/>
</dbReference>
<reference evidence="11 12" key="1">
    <citation type="submission" date="2009-12" db="EMBL/GenBank/DDBJ databases">
        <title>The Genome Sequence of Anolis carolinensis (Green Anole Lizard).</title>
        <authorList>
            <consortium name="The Genome Sequencing Platform"/>
            <person name="Di Palma F."/>
            <person name="Alfoldi J."/>
            <person name="Heiman D."/>
            <person name="Young S."/>
            <person name="Grabherr M."/>
            <person name="Johnson J."/>
            <person name="Lander E.S."/>
            <person name="Lindblad-Toh K."/>
        </authorList>
    </citation>
    <scope>NUCLEOTIDE SEQUENCE [LARGE SCALE GENOMIC DNA]</scope>
    <source>
        <strain evidence="11 12">JBL SC #1</strain>
    </source>
</reference>
<keyword evidence="4" id="KW-0342">GTP-binding</keyword>
<gene>
    <name evidence="11" type="primary">zng1a</name>
</gene>
<dbReference type="GO" id="GO:0006882">
    <property type="term" value="P:intracellular zinc ion homeostasis"/>
    <property type="evidence" value="ECO:0007669"/>
    <property type="project" value="Ensembl"/>
</dbReference>
<sequence length="406" mass="45242">MVLYVEIHLFLSVVFHLAVDYRNGEMGDSPIEEEDDCPELIPIKVPEVKGSVEGDILSSKSAKIPVTIITGYLGAGKTTLLNYILTEQHNKRIAVILNEFGEGSALEKSLAVSDGGELYEEWLELRNGCLCCSVKDNGLKAIENLMQKKGKFDYILLETTGLADPGAVASMFWVDAELGSDIYLDGIVSVVDAKYGLQHLREEKPSDLINEAARQIALADLVIINKTDLVSQEALTKLIRTVRSINGLAKLLETQRSRVDISDVLDLHAFDSFSGKSLQQRLQLEEAPHPHLDKSIVTSTFEVAGSSTEEDLNVFVQNLLWEKNVEDKRGNPMEVIRLKGLVSIKDKPHQVIVQGVHELYDLEETTVKWTEENERTNRLVFIGRNLDKDILKDVFVTSVIKREGNG</sequence>
<dbReference type="Pfam" id="PF07683">
    <property type="entry name" value="CobW_C"/>
    <property type="match status" value="1"/>
</dbReference>
<dbReference type="GO" id="GO:0001822">
    <property type="term" value="P:kidney development"/>
    <property type="evidence" value="ECO:0007669"/>
    <property type="project" value="Ensembl"/>
</dbReference>
<evidence type="ECO:0000256" key="4">
    <source>
        <dbReference type="ARBA" id="ARBA00023134"/>
    </source>
</evidence>
<keyword evidence="3" id="KW-0862">Zinc</keyword>
<reference evidence="11" key="3">
    <citation type="submission" date="2025-09" db="UniProtKB">
        <authorList>
            <consortium name="Ensembl"/>
        </authorList>
    </citation>
    <scope>IDENTIFICATION</scope>
</reference>
<reference evidence="11" key="2">
    <citation type="submission" date="2025-08" db="UniProtKB">
        <authorList>
            <consortium name="Ensembl"/>
        </authorList>
    </citation>
    <scope>IDENTIFICATION</scope>
</reference>
<keyword evidence="12" id="KW-1185">Reference proteome</keyword>
<organism evidence="11 12">
    <name type="scientific">Anolis carolinensis</name>
    <name type="common">Green anole</name>
    <name type="synonym">American chameleon</name>
    <dbReference type="NCBI Taxonomy" id="28377"/>
    <lineage>
        <taxon>Eukaryota</taxon>
        <taxon>Metazoa</taxon>
        <taxon>Chordata</taxon>
        <taxon>Craniata</taxon>
        <taxon>Vertebrata</taxon>
        <taxon>Euteleostomi</taxon>
        <taxon>Lepidosauria</taxon>
        <taxon>Squamata</taxon>
        <taxon>Bifurcata</taxon>
        <taxon>Unidentata</taxon>
        <taxon>Episquamata</taxon>
        <taxon>Toxicofera</taxon>
        <taxon>Iguania</taxon>
        <taxon>Dactyloidae</taxon>
        <taxon>Anolis</taxon>
    </lineage>
</organism>
<evidence type="ECO:0000256" key="8">
    <source>
        <dbReference type="SAM" id="SignalP"/>
    </source>
</evidence>
<dbReference type="InterPro" id="IPR003495">
    <property type="entry name" value="CobW/HypB/UreG_nucleotide-bd"/>
</dbReference>
<evidence type="ECO:0000259" key="10">
    <source>
        <dbReference type="Pfam" id="PF07683"/>
    </source>
</evidence>
<feature type="signal peptide" evidence="8">
    <location>
        <begin position="1"/>
        <end position="18"/>
    </location>
</feature>
<dbReference type="SUPFAM" id="SSF52540">
    <property type="entry name" value="P-loop containing nucleoside triphosphate hydrolases"/>
    <property type="match status" value="1"/>
</dbReference>
<dbReference type="Gene3D" id="3.40.50.300">
    <property type="entry name" value="P-loop containing nucleotide triphosphate hydrolases"/>
    <property type="match status" value="1"/>
</dbReference>
<dbReference type="AlphaFoldDB" id="G1K9Z3"/>
<dbReference type="Bgee" id="ENSACAG00000001658">
    <property type="expression patterns" value="Expressed in forelimb bud and 13 other cell types or tissues"/>
</dbReference>
<comment type="catalytic activity">
    <reaction evidence="7">
        <text>GTP + H2O = GDP + phosphate + H(+)</text>
        <dbReference type="Rhea" id="RHEA:19669"/>
        <dbReference type="ChEBI" id="CHEBI:15377"/>
        <dbReference type="ChEBI" id="CHEBI:15378"/>
        <dbReference type="ChEBI" id="CHEBI:37565"/>
        <dbReference type="ChEBI" id="CHEBI:43474"/>
        <dbReference type="ChEBI" id="CHEBI:58189"/>
    </reaction>
    <physiologicalReaction direction="left-to-right" evidence="7">
        <dbReference type="Rhea" id="RHEA:19670"/>
    </physiologicalReaction>
</comment>